<dbReference type="Pfam" id="PF01844">
    <property type="entry name" value="HNH"/>
    <property type="match status" value="1"/>
</dbReference>
<dbReference type="EMBL" id="CP031150">
    <property type="protein sequence ID" value="AXG06583.1"/>
    <property type="molecule type" value="Genomic_DNA"/>
</dbReference>
<dbReference type="GO" id="GO:0003676">
    <property type="term" value="F:nucleic acid binding"/>
    <property type="evidence" value="ECO:0007669"/>
    <property type="project" value="InterPro"/>
</dbReference>
<dbReference type="SMART" id="SM00507">
    <property type="entry name" value="HNHc"/>
    <property type="match status" value="1"/>
</dbReference>
<dbReference type="KEGG" id="haj:DU500_09165"/>
<evidence type="ECO:0000313" key="4">
    <source>
        <dbReference type="EMBL" id="AXG06583.1"/>
    </source>
</evidence>
<evidence type="ECO:0000313" key="5">
    <source>
        <dbReference type="Proteomes" id="UP000253273"/>
    </source>
</evidence>
<name>A0A345E311_9EURY</name>
<dbReference type="PANTHER" id="PTHR41286">
    <property type="entry name" value="HNH NUCLEASE YAJD-RELATED"/>
    <property type="match status" value="1"/>
</dbReference>
<gene>
    <name evidence="4" type="ORF">DU500_09165</name>
</gene>
<accession>A0A345E311</accession>
<dbReference type="InterPro" id="IPR003615">
    <property type="entry name" value="HNH_nuc"/>
</dbReference>
<protein>
    <recommendedName>
        <fullName evidence="3">HNH nuclease domain-containing protein</fullName>
    </recommendedName>
</protein>
<evidence type="ECO:0000256" key="1">
    <source>
        <dbReference type="ARBA" id="ARBA00022722"/>
    </source>
</evidence>
<organism evidence="4 5">
    <name type="scientific">Haloplanus rubicundus</name>
    <dbReference type="NCBI Taxonomy" id="1547898"/>
    <lineage>
        <taxon>Archaea</taxon>
        <taxon>Methanobacteriati</taxon>
        <taxon>Methanobacteriota</taxon>
        <taxon>Stenosarchaea group</taxon>
        <taxon>Halobacteria</taxon>
        <taxon>Halobacteriales</taxon>
        <taxon>Haloferacaceae</taxon>
        <taxon>Haloplanus</taxon>
    </lineage>
</organism>
<reference evidence="4 5" key="1">
    <citation type="submission" date="2018-07" db="EMBL/GenBank/DDBJ databases">
        <title>Genome sequences of Haloplanus sp. CBA1113.</title>
        <authorList>
            <person name="Kim Y.B."/>
            <person name="Roh S.W."/>
        </authorList>
    </citation>
    <scope>NUCLEOTIDE SEQUENCE [LARGE SCALE GENOMIC DNA]</scope>
    <source>
        <strain evidence="4 5">CBA1113</strain>
    </source>
</reference>
<keyword evidence="1" id="KW-0540">Nuclease</keyword>
<dbReference type="GO" id="GO:0016787">
    <property type="term" value="F:hydrolase activity"/>
    <property type="evidence" value="ECO:0007669"/>
    <property type="project" value="UniProtKB-KW"/>
</dbReference>
<proteinExistence type="predicted"/>
<dbReference type="PANTHER" id="PTHR41286:SF1">
    <property type="entry name" value="HNH NUCLEASE YAJD-RELATED"/>
    <property type="match status" value="1"/>
</dbReference>
<keyword evidence="2" id="KW-0378">Hydrolase</keyword>
<dbReference type="Proteomes" id="UP000253273">
    <property type="component" value="Chromosome"/>
</dbReference>
<feature type="domain" description="HNH nuclease" evidence="3">
    <location>
        <begin position="98"/>
        <end position="161"/>
    </location>
</feature>
<dbReference type="OrthoDB" id="307943at2157"/>
<keyword evidence="5" id="KW-1185">Reference proteome</keyword>
<dbReference type="GO" id="GO:0008270">
    <property type="term" value="F:zinc ion binding"/>
    <property type="evidence" value="ECO:0007669"/>
    <property type="project" value="InterPro"/>
</dbReference>
<dbReference type="AlphaFoldDB" id="A0A345E311"/>
<dbReference type="RefSeq" id="WP_114585721.1">
    <property type="nucleotide sequence ID" value="NZ_CP031150.1"/>
</dbReference>
<evidence type="ECO:0000259" key="3">
    <source>
        <dbReference type="SMART" id="SM00507"/>
    </source>
</evidence>
<dbReference type="InterPro" id="IPR002711">
    <property type="entry name" value="HNH"/>
</dbReference>
<dbReference type="CDD" id="cd00085">
    <property type="entry name" value="HNHc"/>
    <property type="match status" value="1"/>
</dbReference>
<sequence length="166" mass="18748">MERTEALLVFRGLRAYAKADGWLSDRALRLSSEFYEVAEGRLTVEEAVTTPQDRTAAALGIDWLGLVHDLPREITNSLAEALPSIEDGYRDYGVEWSAIRNEVLKRDVGRCQRCGMRDDQHREAYGAGLHVHHQEPLREFDSPDEANQFSNLMTLCASCHRTAEGE</sequence>
<dbReference type="GO" id="GO:0004519">
    <property type="term" value="F:endonuclease activity"/>
    <property type="evidence" value="ECO:0007669"/>
    <property type="project" value="InterPro"/>
</dbReference>
<dbReference type="GO" id="GO:0005829">
    <property type="term" value="C:cytosol"/>
    <property type="evidence" value="ECO:0007669"/>
    <property type="project" value="TreeGrafter"/>
</dbReference>
<evidence type="ECO:0000256" key="2">
    <source>
        <dbReference type="ARBA" id="ARBA00022801"/>
    </source>
</evidence>
<dbReference type="GeneID" id="95972940"/>
<dbReference type="Gene3D" id="1.10.30.50">
    <property type="match status" value="1"/>
</dbReference>